<dbReference type="PANTHER" id="PTHR43377">
    <property type="entry name" value="BILIVERDIN REDUCTASE A"/>
    <property type="match status" value="1"/>
</dbReference>
<dbReference type="SUPFAM" id="SSF51735">
    <property type="entry name" value="NAD(P)-binding Rossmann-fold domains"/>
    <property type="match status" value="1"/>
</dbReference>
<reference evidence="3" key="1">
    <citation type="submission" date="2018-05" db="EMBL/GenBank/DDBJ databases">
        <authorList>
            <person name="Lanie J.A."/>
            <person name="Ng W.-L."/>
            <person name="Kazmierczak K.M."/>
            <person name="Andrzejewski T.M."/>
            <person name="Davidsen T.M."/>
            <person name="Wayne K.J."/>
            <person name="Tettelin H."/>
            <person name="Glass J.I."/>
            <person name="Rusch D."/>
            <person name="Podicherti R."/>
            <person name="Tsui H.-C.T."/>
            <person name="Winkler M.E."/>
        </authorList>
    </citation>
    <scope>NUCLEOTIDE SEQUENCE</scope>
</reference>
<feature type="domain" description="GFO/IDH/MocA-like oxidoreductase" evidence="2">
    <location>
        <begin position="163"/>
        <end position="224"/>
    </location>
</feature>
<dbReference type="Gene3D" id="3.30.360.10">
    <property type="entry name" value="Dihydrodipicolinate Reductase, domain 2"/>
    <property type="match status" value="1"/>
</dbReference>
<organism evidence="3">
    <name type="scientific">marine metagenome</name>
    <dbReference type="NCBI Taxonomy" id="408172"/>
    <lineage>
        <taxon>unclassified sequences</taxon>
        <taxon>metagenomes</taxon>
        <taxon>ecological metagenomes</taxon>
    </lineage>
</organism>
<name>A0A381WGV9_9ZZZZ</name>
<sequence>MPAIGSGRPRVAVVGVGHFGRHHARILSGLPEVHLEAVVDIDVARAESVASETGTSPETDVTALDGRVDAVTLAVPTASHHAVAVPLLKRGVSVLVEKPMARSVAEADEMIAAAQASGAVLAIGHTERHNPAVTVALPLVRSPRFIEVHRIGAFPGRSLDIDVIFDVMIHDLDILLTVVGAEVMSVEAVGVPVLTDRVDIANARLRFESGCVANLTASRISRERIRKLRFFQQDAYISVDCAEQEVERWQVARSKGTTPVIDGGKLNVPRGEPLERELDDFMTSVLAASSPVVGGVAGRDALALAHRVAQAMGTP</sequence>
<dbReference type="InterPro" id="IPR000683">
    <property type="entry name" value="Gfo/Idh/MocA-like_OxRdtase_N"/>
</dbReference>
<accession>A0A381WGV9</accession>
<dbReference type="EMBL" id="UINC01011777">
    <property type="protein sequence ID" value="SVA51760.1"/>
    <property type="molecule type" value="Genomic_DNA"/>
</dbReference>
<evidence type="ECO:0000313" key="3">
    <source>
        <dbReference type="EMBL" id="SVA51760.1"/>
    </source>
</evidence>
<proteinExistence type="predicted"/>
<feature type="domain" description="Gfo/Idh/MocA-like oxidoreductase N-terminal" evidence="1">
    <location>
        <begin position="10"/>
        <end position="125"/>
    </location>
</feature>
<dbReference type="Gene3D" id="3.40.50.720">
    <property type="entry name" value="NAD(P)-binding Rossmann-like Domain"/>
    <property type="match status" value="1"/>
</dbReference>
<dbReference type="SUPFAM" id="SSF55347">
    <property type="entry name" value="Glyceraldehyde-3-phosphate dehydrogenase-like, C-terminal domain"/>
    <property type="match status" value="1"/>
</dbReference>
<dbReference type="InterPro" id="IPR055170">
    <property type="entry name" value="GFO_IDH_MocA-like_dom"/>
</dbReference>
<dbReference type="InterPro" id="IPR036291">
    <property type="entry name" value="NAD(P)-bd_dom_sf"/>
</dbReference>
<gene>
    <name evidence="3" type="ORF">METZ01_LOCUS104614</name>
</gene>
<protein>
    <submittedName>
        <fullName evidence="3">Uncharacterized protein</fullName>
    </submittedName>
</protein>
<evidence type="ECO:0000259" key="1">
    <source>
        <dbReference type="Pfam" id="PF01408"/>
    </source>
</evidence>
<dbReference type="PANTHER" id="PTHR43377:SF1">
    <property type="entry name" value="BILIVERDIN REDUCTASE A"/>
    <property type="match status" value="1"/>
</dbReference>
<dbReference type="Pfam" id="PF22725">
    <property type="entry name" value="GFO_IDH_MocA_C3"/>
    <property type="match status" value="1"/>
</dbReference>
<dbReference type="GO" id="GO:0000166">
    <property type="term" value="F:nucleotide binding"/>
    <property type="evidence" value="ECO:0007669"/>
    <property type="project" value="InterPro"/>
</dbReference>
<dbReference type="AlphaFoldDB" id="A0A381WGV9"/>
<dbReference type="InterPro" id="IPR051450">
    <property type="entry name" value="Gfo/Idh/MocA_Oxidoreductases"/>
</dbReference>
<dbReference type="Pfam" id="PF01408">
    <property type="entry name" value="GFO_IDH_MocA"/>
    <property type="match status" value="1"/>
</dbReference>
<evidence type="ECO:0000259" key="2">
    <source>
        <dbReference type="Pfam" id="PF22725"/>
    </source>
</evidence>